<keyword evidence="1" id="KW-0472">Membrane</keyword>
<keyword evidence="1" id="KW-0812">Transmembrane</keyword>
<evidence type="ECO:0000313" key="2">
    <source>
        <dbReference type="EMBL" id="CAG6744992.1"/>
    </source>
</evidence>
<keyword evidence="1" id="KW-1133">Transmembrane helix</keyword>
<accession>A0A8D8ZCT3</accession>
<feature type="transmembrane region" description="Helical" evidence="1">
    <location>
        <begin position="59"/>
        <end position="81"/>
    </location>
</feature>
<evidence type="ECO:0000256" key="1">
    <source>
        <dbReference type="SAM" id="Phobius"/>
    </source>
</evidence>
<dbReference type="EMBL" id="HBUF01480760">
    <property type="protein sequence ID" value="CAG6744992.1"/>
    <property type="molecule type" value="Transcribed_RNA"/>
</dbReference>
<feature type="transmembrane region" description="Helical" evidence="1">
    <location>
        <begin position="101"/>
        <end position="122"/>
    </location>
</feature>
<name>A0A8D8ZCT3_9HEMI</name>
<protein>
    <submittedName>
        <fullName evidence="2">Uncharacterized protein</fullName>
    </submittedName>
</protein>
<reference evidence="2" key="1">
    <citation type="submission" date="2021-05" db="EMBL/GenBank/DDBJ databases">
        <authorList>
            <person name="Alioto T."/>
            <person name="Alioto T."/>
            <person name="Gomez Garrido J."/>
        </authorList>
    </citation>
    <scope>NUCLEOTIDE SEQUENCE</scope>
</reference>
<proteinExistence type="predicted"/>
<organism evidence="2">
    <name type="scientific">Cacopsylla melanoneura</name>
    <dbReference type="NCBI Taxonomy" id="428564"/>
    <lineage>
        <taxon>Eukaryota</taxon>
        <taxon>Metazoa</taxon>
        <taxon>Ecdysozoa</taxon>
        <taxon>Arthropoda</taxon>
        <taxon>Hexapoda</taxon>
        <taxon>Insecta</taxon>
        <taxon>Pterygota</taxon>
        <taxon>Neoptera</taxon>
        <taxon>Paraneoptera</taxon>
        <taxon>Hemiptera</taxon>
        <taxon>Sternorrhyncha</taxon>
        <taxon>Psylloidea</taxon>
        <taxon>Psyllidae</taxon>
        <taxon>Psyllinae</taxon>
        <taxon>Cacopsylla</taxon>
    </lineage>
</organism>
<sequence>MARINVKKKYFLSSEISSEPHLFLANVPVKAYPSETALWFTCSPLLSTFTYFSKYSPEYYLVFGIHPLSLTYHTFVTTYLFSLFATSTSALPHSATSYSTFLLSTFVTSSSLILPYMSLVLLPPFSVSHSTLHHAPHILVPFLSTS</sequence>
<dbReference type="AlphaFoldDB" id="A0A8D8ZCT3"/>